<organism evidence="4 5">
    <name type="scientific">Botrimarina colliarenosi</name>
    <dbReference type="NCBI Taxonomy" id="2528001"/>
    <lineage>
        <taxon>Bacteria</taxon>
        <taxon>Pseudomonadati</taxon>
        <taxon>Planctomycetota</taxon>
        <taxon>Planctomycetia</taxon>
        <taxon>Pirellulales</taxon>
        <taxon>Lacipirellulaceae</taxon>
        <taxon>Botrimarina</taxon>
    </lineage>
</organism>
<evidence type="ECO:0000256" key="1">
    <source>
        <dbReference type="ARBA" id="ARBA00009219"/>
    </source>
</evidence>
<dbReference type="InterPro" id="IPR050177">
    <property type="entry name" value="Lipid_A_modif_metabolic_enz"/>
</dbReference>
<dbReference type="EMBL" id="SJPR01000001">
    <property type="protein sequence ID" value="TWT99320.1"/>
    <property type="molecule type" value="Genomic_DNA"/>
</dbReference>
<gene>
    <name evidence="4" type="ORF">Pla108_02550</name>
</gene>
<dbReference type="GO" id="GO:0016616">
    <property type="term" value="F:oxidoreductase activity, acting on the CH-OH group of donors, NAD or NADP as acceptor"/>
    <property type="evidence" value="ECO:0007669"/>
    <property type="project" value="InterPro"/>
</dbReference>
<protein>
    <submittedName>
        <fullName evidence="4">3 beta-hydroxysteroid dehydrogenase/Delta 5--&gt;4-isomerase</fullName>
    </submittedName>
</protein>
<evidence type="ECO:0000313" key="5">
    <source>
        <dbReference type="Proteomes" id="UP000317421"/>
    </source>
</evidence>
<evidence type="ECO:0000259" key="3">
    <source>
        <dbReference type="Pfam" id="PF01073"/>
    </source>
</evidence>
<dbReference type="GO" id="GO:0006694">
    <property type="term" value="P:steroid biosynthetic process"/>
    <property type="evidence" value="ECO:0007669"/>
    <property type="project" value="InterPro"/>
</dbReference>
<feature type="domain" description="3-beta hydroxysteroid dehydrogenase/isomerase" evidence="3">
    <location>
        <begin position="5"/>
        <end position="252"/>
    </location>
</feature>
<comment type="caution">
    <text evidence="4">The sequence shown here is derived from an EMBL/GenBank/DDBJ whole genome shotgun (WGS) entry which is preliminary data.</text>
</comment>
<keyword evidence="5" id="KW-1185">Reference proteome</keyword>
<dbReference type="Gene3D" id="3.40.50.720">
    <property type="entry name" value="NAD(P)-binding Rossmann-like Domain"/>
    <property type="match status" value="1"/>
</dbReference>
<dbReference type="Pfam" id="PF01073">
    <property type="entry name" value="3Beta_HSD"/>
    <property type="match status" value="1"/>
</dbReference>
<dbReference type="PANTHER" id="PTHR43245:SF51">
    <property type="entry name" value="SHORT CHAIN DEHYDROGENASE_REDUCTASE FAMILY 42E, MEMBER 2"/>
    <property type="match status" value="1"/>
</dbReference>
<comment type="similarity">
    <text evidence="1">Belongs to the 3-beta-HSD family.</text>
</comment>
<evidence type="ECO:0000256" key="2">
    <source>
        <dbReference type="ARBA" id="ARBA00023002"/>
    </source>
</evidence>
<accession>A0A5C6AIU1</accession>
<dbReference type="OrthoDB" id="9811743at2"/>
<dbReference type="AlphaFoldDB" id="A0A5C6AIU1"/>
<keyword evidence="4" id="KW-0413">Isomerase</keyword>
<keyword evidence="2" id="KW-0560">Oxidoreductase</keyword>
<name>A0A5C6AIU1_9BACT</name>
<dbReference type="SUPFAM" id="SSF51735">
    <property type="entry name" value="NAD(P)-binding Rossmann-fold domains"/>
    <property type="match status" value="1"/>
</dbReference>
<reference evidence="4 5" key="1">
    <citation type="submission" date="2019-02" db="EMBL/GenBank/DDBJ databases">
        <title>Deep-cultivation of Planctomycetes and their phenomic and genomic characterization uncovers novel biology.</title>
        <authorList>
            <person name="Wiegand S."/>
            <person name="Jogler M."/>
            <person name="Boedeker C."/>
            <person name="Pinto D."/>
            <person name="Vollmers J."/>
            <person name="Rivas-Marin E."/>
            <person name="Kohn T."/>
            <person name="Peeters S.H."/>
            <person name="Heuer A."/>
            <person name="Rast P."/>
            <person name="Oberbeckmann S."/>
            <person name="Bunk B."/>
            <person name="Jeske O."/>
            <person name="Meyerdierks A."/>
            <person name="Storesund J.E."/>
            <person name="Kallscheuer N."/>
            <person name="Luecker S."/>
            <person name="Lage O.M."/>
            <person name="Pohl T."/>
            <person name="Merkel B.J."/>
            <person name="Hornburger P."/>
            <person name="Mueller R.-W."/>
            <person name="Bruemmer F."/>
            <person name="Labrenz M."/>
            <person name="Spormann A.M."/>
            <person name="Op Den Camp H."/>
            <person name="Overmann J."/>
            <person name="Amann R."/>
            <person name="Jetten M.S.M."/>
            <person name="Mascher T."/>
            <person name="Medema M.H."/>
            <person name="Devos D.P."/>
            <person name="Kaster A.-K."/>
            <person name="Ovreas L."/>
            <person name="Rohde M."/>
            <person name="Galperin M.Y."/>
            <person name="Jogler C."/>
        </authorList>
    </citation>
    <scope>NUCLEOTIDE SEQUENCE [LARGE SCALE GENOMIC DNA]</scope>
    <source>
        <strain evidence="4 5">Pla108</strain>
    </source>
</reference>
<sequence>MPRYLVTGAGGFLGRFVCEQLIARGDVVRGLARGDYPELVRLGVEMRQGDLADRATVLAACEEVDGVFHIGGKVGVWGKWFDYFQANVHGTLNVLGACREQGVTQLVFTSSPSVVFDGADQRGVTADAPYPTRWLAHYPHSKAIAEQFVLTQDGSDVAGSGMLRTTSLRPHLVWGPRDHHLTARLVERARAGQLRRVGPGGNRVDMVYVENAAAAHLLAADELALPEPKNAGKAYFVTQDEPVDLWRWVDEILALVELPPVKKSVSATAAYAAGAVLEAKQWALRDFKSEPRMTRFVARQLATDHWFDKEAANRDFGYRPAISTAEGMRRLGEWLRAKAEGGRGKAE</sequence>
<dbReference type="InterPro" id="IPR036291">
    <property type="entry name" value="NAD(P)-bd_dom_sf"/>
</dbReference>
<evidence type="ECO:0000313" key="4">
    <source>
        <dbReference type="EMBL" id="TWT99320.1"/>
    </source>
</evidence>
<dbReference type="InterPro" id="IPR002225">
    <property type="entry name" value="3Beta_OHSteriod_DH/Estase"/>
</dbReference>
<dbReference type="Proteomes" id="UP000317421">
    <property type="component" value="Unassembled WGS sequence"/>
</dbReference>
<dbReference type="RefSeq" id="WP_146441809.1">
    <property type="nucleotide sequence ID" value="NZ_SJPR01000001.1"/>
</dbReference>
<proteinExistence type="inferred from homology"/>
<dbReference type="PANTHER" id="PTHR43245">
    <property type="entry name" value="BIFUNCTIONAL POLYMYXIN RESISTANCE PROTEIN ARNA"/>
    <property type="match status" value="1"/>
</dbReference>
<dbReference type="GO" id="GO:0016853">
    <property type="term" value="F:isomerase activity"/>
    <property type="evidence" value="ECO:0007669"/>
    <property type="project" value="UniProtKB-KW"/>
</dbReference>